<dbReference type="EMBL" id="NPKH01000016">
    <property type="protein sequence ID" value="PAP95913.1"/>
    <property type="molecule type" value="Genomic_DNA"/>
</dbReference>
<name>A0A271KJG4_9HYPH</name>
<keyword evidence="2" id="KW-1185">Reference proteome</keyword>
<organism evidence="1 2">
    <name type="scientific">Mesorhizobium wenxiniae</name>
    <dbReference type="NCBI Taxonomy" id="2014805"/>
    <lineage>
        <taxon>Bacteria</taxon>
        <taxon>Pseudomonadati</taxon>
        <taxon>Pseudomonadota</taxon>
        <taxon>Alphaproteobacteria</taxon>
        <taxon>Hyphomicrobiales</taxon>
        <taxon>Phyllobacteriaceae</taxon>
        <taxon>Mesorhizobium</taxon>
    </lineage>
</organism>
<sequence>MRHFCAQARLRILAAAAAVADRGSPSGGLSWQNAPGCRNSGEFGTEKRTIALVEAGRKWSHPLLALGAA</sequence>
<evidence type="ECO:0000313" key="2">
    <source>
        <dbReference type="Proteomes" id="UP000215931"/>
    </source>
</evidence>
<reference evidence="1 2" key="1">
    <citation type="submission" date="2017-08" db="EMBL/GenBank/DDBJ databases">
        <title>Mesorhizobium wenxinae sp. nov., a novel rhizobial species isolated from root nodules of chickpea (Cicer arietinum L.).</title>
        <authorList>
            <person name="Zhang J."/>
        </authorList>
    </citation>
    <scope>NUCLEOTIDE SEQUENCE [LARGE SCALE GENOMIC DNA]</scope>
    <source>
        <strain evidence="2">WYCCWR 10019</strain>
    </source>
</reference>
<evidence type="ECO:0000313" key="1">
    <source>
        <dbReference type="EMBL" id="PAP95913.1"/>
    </source>
</evidence>
<protein>
    <submittedName>
        <fullName evidence="1">Uncharacterized protein</fullName>
    </submittedName>
</protein>
<dbReference type="Proteomes" id="UP000215931">
    <property type="component" value="Unassembled WGS sequence"/>
</dbReference>
<proteinExistence type="predicted"/>
<accession>A0A271KJG4</accession>
<comment type="caution">
    <text evidence="1">The sequence shown here is derived from an EMBL/GenBank/DDBJ whole genome shotgun (WGS) entry which is preliminary data.</text>
</comment>
<gene>
    <name evidence="1" type="ORF">CIT31_08950</name>
</gene>
<dbReference type="AlphaFoldDB" id="A0A271KJG4"/>